<comment type="caution">
    <text evidence="1">The sequence shown here is derived from an EMBL/GenBank/DDBJ whole genome shotgun (WGS) entry which is preliminary data.</text>
</comment>
<proteinExistence type="predicted"/>
<reference evidence="1 2" key="1">
    <citation type="submission" date="2023-02" db="EMBL/GenBank/DDBJ databases">
        <title>Bacterial whole genome sequence for Curvibacter sp. HBC28.</title>
        <authorList>
            <person name="Le V."/>
            <person name="Ko S.-R."/>
            <person name="Ahn C.-Y."/>
            <person name="Oh H.-M."/>
        </authorList>
    </citation>
    <scope>NUCLEOTIDE SEQUENCE [LARGE SCALE GENOMIC DNA]</scope>
    <source>
        <strain evidence="1 2">HBC28</strain>
    </source>
</reference>
<sequence length="116" mass="11929">MNQLPLASRFEAAAGHPTAWGWARACSLLGTPVLARLCGLGGAAHAAPCAHLTTNMSTVKVRDLANNAATDVVLSGPVGNGLAVNAAGDRVYVASPGGRHRIGQQLDLHGRGWGRR</sequence>
<evidence type="ECO:0000313" key="2">
    <source>
        <dbReference type="Proteomes" id="UP001528672"/>
    </source>
</evidence>
<protein>
    <submittedName>
        <fullName evidence="1">Uncharacterized protein</fullName>
    </submittedName>
</protein>
<organism evidence="1 2">
    <name type="scientific">Curvibacter microcysteis</name>
    <dbReference type="NCBI Taxonomy" id="3026419"/>
    <lineage>
        <taxon>Bacteria</taxon>
        <taxon>Pseudomonadati</taxon>
        <taxon>Pseudomonadota</taxon>
        <taxon>Betaproteobacteria</taxon>
        <taxon>Burkholderiales</taxon>
        <taxon>Comamonadaceae</taxon>
        <taxon>Curvibacter</taxon>
    </lineage>
</organism>
<gene>
    <name evidence="1" type="ORF">PSQ39_14390</name>
</gene>
<name>A0ABT5MGX2_9BURK</name>
<accession>A0ABT5MGX2</accession>
<evidence type="ECO:0000313" key="1">
    <source>
        <dbReference type="EMBL" id="MDD0815823.1"/>
    </source>
</evidence>
<keyword evidence="2" id="KW-1185">Reference proteome</keyword>
<dbReference type="RefSeq" id="WP_273927521.1">
    <property type="nucleotide sequence ID" value="NZ_JAQSIO010000005.1"/>
</dbReference>
<dbReference type="EMBL" id="JAQSIO010000005">
    <property type="protein sequence ID" value="MDD0815823.1"/>
    <property type="molecule type" value="Genomic_DNA"/>
</dbReference>
<dbReference type="Proteomes" id="UP001528672">
    <property type="component" value="Unassembled WGS sequence"/>
</dbReference>